<dbReference type="CDD" id="cd04235">
    <property type="entry name" value="AAK_CK"/>
    <property type="match status" value="1"/>
</dbReference>
<feature type="domain" description="Aspartate/glutamate/uridylate kinase" evidence="7">
    <location>
        <begin position="1"/>
        <end position="280"/>
    </location>
</feature>
<dbReference type="GO" id="GO:0008804">
    <property type="term" value="F:carbamate kinase activity"/>
    <property type="evidence" value="ECO:0007669"/>
    <property type="project" value="UniProtKB-UniRule"/>
</dbReference>
<dbReference type="OrthoDB" id="9766717at2"/>
<dbReference type="SUPFAM" id="SSF53633">
    <property type="entry name" value="Carbamate kinase-like"/>
    <property type="match status" value="1"/>
</dbReference>
<dbReference type="PANTHER" id="PTHR30409:SF1">
    <property type="entry name" value="CARBAMATE KINASE-RELATED"/>
    <property type="match status" value="1"/>
</dbReference>
<dbReference type="FunFam" id="3.40.1160.10:FF:000007">
    <property type="entry name" value="Carbamate kinase"/>
    <property type="match status" value="1"/>
</dbReference>
<comment type="pathway">
    <text evidence="1">Amino-acid degradation; L-arginine degradation via ADI pathway.</text>
</comment>
<organism evidence="8">
    <name type="scientific">Caulobacter sp. (strain K31)</name>
    <dbReference type="NCBI Taxonomy" id="366602"/>
    <lineage>
        <taxon>Bacteria</taxon>
        <taxon>Pseudomonadati</taxon>
        <taxon>Pseudomonadota</taxon>
        <taxon>Alphaproteobacteria</taxon>
        <taxon>Caulobacterales</taxon>
        <taxon>Caulobacteraceae</taxon>
        <taxon>Caulobacter</taxon>
    </lineage>
</organism>
<comment type="similarity">
    <text evidence="2 6">Belongs to the carbamate kinase family.</text>
</comment>
<dbReference type="InterPro" id="IPR036393">
    <property type="entry name" value="AceGlu_kinase-like_sf"/>
</dbReference>
<evidence type="ECO:0000259" key="7">
    <source>
        <dbReference type="Pfam" id="PF00696"/>
    </source>
</evidence>
<dbReference type="AlphaFoldDB" id="B0T0L1"/>
<dbReference type="STRING" id="366602.Caul_2963"/>
<keyword evidence="3 6" id="KW-0808">Transferase</keyword>
<evidence type="ECO:0000256" key="6">
    <source>
        <dbReference type="PIRNR" id="PIRNR000723"/>
    </source>
</evidence>
<keyword evidence="4 6" id="KW-0418">Kinase</keyword>
<dbReference type="KEGG" id="cak:Caul_2963"/>
<dbReference type="HOGENOM" id="CLU_076278_0_1_5"/>
<dbReference type="NCBIfam" id="TIGR00746">
    <property type="entry name" value="arcC"/>
    <property type="match status" value="1"/>
</dbReference>
<dbReference type="Pfam" id="PF00696">
    <property type="entry name" value="AA_kinase"/>
    <property type="match status" value="1"/>
</dbReference>
<dbReference type="InterPro" id="IPR003964">
    <property type="entry name" value="Carb_kinase"/>
</dbReference>
<reference evidence="8" key="1">
    <citation type="submission" date="2008-01" db="EMBL/GenBank/DDBJ databases">
        <title>Complete sequence of chromosome of Caulobacter sp. K31.</title>
        <authorList>
            <consortium name="US DOE Joint Genome Institute"/>
            <person name="Copeland A."/>
            <person name="Lucas S."/>
            <person name="Lapidus A."/>
            <person name="Barry K."/>
            <person name="Glavina del Rio T."/>
            <person name="Dalin E."/>
            <person name="Tice H."/>
            <person name="Pitluck S."/>
            <person name="Bruce D."/>
            <person name="Goodwin L."/>
            <person name="Thompson L.S."/>
            <person name="Brettin T."/>
            <person name="Detter J.C."/>
            <person name="Han C."/>
            <person name="Schmutz J."/>
            <person name="Larimer F."/>
            <person name="Land M."/>
            <person name="Hauser L."/>
            <person name="Kyrpides N."/>
            <person name="Kim E."/>
            <person name="Stephens C."/>
            <person name="Richardson P."/>
        </authorList>
    </citation>
    <scope>NUCLEOTIDE SEQUENCE [LARGE SCALE GENOMIC DNA]</scope>
    <source>
        <strain evidence="8">K31</strain>
    </source>
</reference>
<evidence type="ECO:0000256" key="2">
    <source>
        <dbReference type="ARBA" id="ARBA00011066"/>
    </source>
</evidence>
<dbReference type="GO" id="GO:0005829">
    <property type="term" value="C:cytosol"/>
    <property type="evidence" value="ECO:0007669"/>
    <property type="project" value="TreeGrafter"/>
</dbReference>
<accession>B0T0L1</accession>
<gene>
    <name evidence="8" type="ordered locus">Caul_2963</name>
</gene>
<evidence type="ECO:0000256" key="3">
    <source>
        <dbReference type="ARBA" id="ARBA00022679"/>
    </source>
</evidence>
<proteinExistence type="inferred from homology"/>
<evidence type="ECO:0000313" key="8">
    <source>
        <dbReference type="EMBL" id="ABZ72090.1"/>
    </source>
</evidence>
<dbReference type="GO" id="GO:0019546">
    <property type="term" value="P:L-arginine deiminase pathway"/>
    <property type="evidence" value="ECO:0007669"/>
    <property type="project" value="TreeGrafter"/>
</dbReference>
<protein>
    <recommendedName>
        <fullName evidence="5 6">Carbamate kinase</fullName>
    </recommendedName>
</protein>
<evidence type="ECO:0000256" key="1">
    <source>
        <dbReference type="ARBA" id="ARBA00004850"/>
    </source>
</evidence>
<dbReference type="PANTHER" id="PTHR30409">
    <property type="entry name" value="CARBAMATE KINASE"/>
    <property type="match status" value="1"/>
</dbReference>
<evidence type="ECO:0000256" key="5">
    <source>
        <dbReference type="NCBIfam" id="TIGR00746"/>
    </source>
</evidence>
<dbReference type="PIRSF" id="PIRSF000723">
    <property type="entry name" value="Carbamate_kin"/>
    <property type="match status" value="1"/>
</dbReference>
<sequence>MRQVIALGGNALLRRGEVASADNQRRNVVRAASGLVEACDGVRTVLVHGNGPQIGLLALQAEAYAAAPAYPLDMLGAESQGMIGYVLAQELRNARPERPVAALLTQTLVDAGDPAFQRPTKPIGPIYPPDQALALGRTHGWSFAMDGAGQRRVVPSPAPLQVIEQDTIKGLMDSGALVICAGGGGVPVMREASGWLRGVEAVIDKDLVAALLAIHLDADRLVILTDVDAVYRDWGGPNAMPLRQISHADPAATAFAEGSMGPKVRAARQFAEATGRAALIGALDDVHGVLAGESGTRVSA</sequence>
<name>B0T0L1_CAUSK</name>
<dbReference type="NCBIfam" id="NF009008">
    <property type="entry name" value="PRK12354.1"/>
    <property type="match status" value="1"/>
</dbReference>
<dbReference type="Gene3D" id="3.40.1160.10">
    <property type="entry name" value="Acetylglutamate kinase-like"/>
    <property type="match status" value="1"/>
</dbReference>
<dbReference type="eggNOG" id="COG0549">
    <property type="taxonomic scope" value="Bacteria"/>
</dbReference>
<dbReference type="InterPro" id="IPR001048">
    <property type="entry name" value="Asp/Glu/Uridylate_kinase"/>
</dbReference>
<dbReference type="PRINTS" id="PR01469">
    <property type="entry name" value="CARBMTKINASE"/>
</dbReference>
<evidence type="ECO:0000256" key="4">
    <source>
        <dbReference type="ARBA" id="ARBA00022777"/>
    </source>
</evidence>
<dbReference type="EMBL" id="CP000927">
    <property type="protein sequence ID" value="ABZ72090.1"/>
    <property type="molecule type" value="Genomic_DNA"/>
</dbReference>